<feature type="region of interest" description="Disordered" evidence="3">
    <location>
        <begin position="682"/>
        <end position="882"/>
    </location>
</feature>
<keyword evidence="2" id="KW-0175">Coiled coil</keyword>
<dbReference type="VEuPathDB" id="CryptoDB:Vbra_17504"/>
<feature type="region of interest" description="Disordered" evidence="3">
    <location>
        <begin position="1"/>
        <end position="140"/>
    </location>
</feature>
<feature type="compositionally biased region" description="Polar residues" evidence="3">
    <location>
        <begin position="361"/>
        <end position="372"/>
    </location>
</feature>
<evidence type="ECO:0000256" key="1">
    <source>
        <dbReference type="ARBA" id="ARBA00022581"/>
    </source>
</evidence>
<sequence>MTTHESSSGGRAPAAPAGSVSPDPPTEASTTHPDPPTGADRTPVTSHEADQPPKISAGSRRGKMRPEDMIQLLEASLRDAGGAAGGGRGGEGNGNGEGEGGQSPETVVALDDQPDRPEERKQPQANHAQPGRRYDEQEGENDVEYGVQELLVRHILSLAEEKKQQQSHVKDVSKNLRAENQTLRSEVSALRRDLLDLRSELSSIKQHLRVNPTLPLPFPLPSPLQAQSQPQHNAQLFNAPGAPPAAGPAPGDRGGIEPPAGAGGGGGGVGIGGAMQAGMPLVKEARSMSNDEYGFSQPSNGGSGHPFGQPSFAPGLAGLIDASSGPSTTASASGSGDATSTGSFTGQPVAPRQAARMPGDFSSSSSANGDIQITFDTTGPAGPGGLPLPMQMGGVAPWRGGFFQLHRTPGAVMAAGPGGRIRAKSDDLKPLRHMAVGIAEEGQQPVGGGVGGGMNIPPMPAPAAARAPVAPPPEAPGMGSASAASASAARALASAAGQKNVEDMLHGSRPLLLVDPTYQPDVSAELADPNILQRIEWRINKISQLPPRISATECLVSPPFLTTCGLGEVRLQLTINPVGPTPSGPNYPHLPGGDGNPAIAPANASMSDVEKFRCGIFFTTPTPTTVRFCLQMGNTKRGPRLHNFFETPWDGFTDFCALGDEINRQEDSLTLAAEVLEVTLPPQFAAPGPGGKDRPRSWSSHVVGGMGGGGLLPSQREGDRGGPQPHGHHGMPQQHPPGGGGSGGYPPPIPPQHQQKGGYHGHHGHPGGQQQQQQQPPPPPPGIGAPPGFGQQAQQGASEPQTSPRPPLPKPPPGPSAPSGGNRMYLDVMPPQHPPGGGPRRAMGPPPGLGGPPQGRSMQRPMGMQTPPPGLEESPHGGPVNEPDWINSLLGEDTRMQQHHLQLQHGGGDPQGFPGGGGFFGGPRGLGINHRNPPREGGLEVMGGRRERSLSVGIPGTPASPLEGMKTYGYYDGEAPPPFPHMGGGGGGMGGMPVPQPPQHAPPQPINAITAEEVEKLQRYRNDATSILNMMASDESLNNALGNFKQLKIPVPYQKVILSELMVQGCRFPESKDRLAAFRLALALCQNRIFQPHTLDEGLQLFVTDGMDVLESGRGGVGALRGLNPILMNELLPVLREDESCILSAAQLDGVANLFTKRTS</sequence>
<reference evidence="4 5" key="1">
    <citation type="submission" date="2014-11" db="EMBL/GenBank/DDBJ databases">
        <authorList>
            <person name="Zhu J."/>
            <person name="Qi W."/>
            <person name="Song R."/>
        </authorList>
    </citation>
    <scope>NUCLEOTIDE SEQUENCE [LARGE SCALE GENOMIC DNA]</scope>
</reference>
<feature type="compositionally biased region" description="Low complexity" evidence="3">
    <location>
        <begin position="248"/>
        <end position="260"/>
    </location>
</feature>
<keyword evidence="1" id="KW-0945">Host-virus interaction</keyword>
<evidence type="ECO:0000313" key="5">
    <source>
        <dbReference type="Proteomes" id="UP000041254"/>
    </source>
</evidence>
<dbReference type="PANTHER" id="PTHR13037:SF24">
    <property type="entry name" value="POLYCOMB PROTEIN PCL-RELATED"/>
    <property type="match status" value="1"/>
</dbReference>
<dbReference type="OMA" id="WHERTAR"/>
<feature type="region of interest" description="Disordered" evidence="3">
    <location>
        <begin position="291"/>
        <end position="372"/>
    </location>
</feature>
<dbReference type="EMBL" id="CDMY01000635">
    <property type="protein sequence ID" value="CEM27528.1"/>
    <property type="molecule type" value="Genomic_DNA"/>
</dbReference>
<feature type="compositionally biased region" description="Low complexity" evidence="3">
    <location>
        <begin position="322"/>
        <end position="346"/>
    </location>
</feature>
<dbReference type="AlphaFoldDB" id="A0A0G4GDN8"/>
<protein>
    <submittedName>
        <fullName evidence="4">Uncharacterized protein</fullName>
    </submittedName>
</protein>
<feature type="compositionally biased region" description="Low complexity" evidence="3">
    <location>
        <begin position="1"/>
        <end position="21"/>
    </location>
</feature>
<feature type="compositionally biased region" description="Low complexity" evidence="3">
    <location>
        <begin position="786"/>
        <end position="802"/>
    </location>
</feature>
<evidence type="ECO:0000256" key="2">
    <source>
        <dbReference type="SAM" id="Coils"/>
    </source>
</evidence>
<dbReference type="Proteomes" id="UP000041254">
    <property type="component" value="Unassembled WGS sequence"/>
</dbReference>
<keyword evidence="5" id="KW-1185">Reference proteome</keyword>
<feature type="compositionally biased region" description="Basic and acidic residues" evidence="3">
    <location>
        <begin position="113"/>
        <end position="122"/>
    </location>
</feature>
<organism evidence="4 5">
    <name type="scientific">Vitrella brassicaformis (strain CCMP3155)</name>
    <dbReference type="NCBI Taxonomy" id="1169540"/>
    <lineage>
        <taxon>Eukaryota</taxon>
        <taxon>Sar</taxon>
        <taxon>Alveolata</taxon>
        <taxon>Colpodellida</taxon>
        <taxon>Vitrellaceae</taxon>
        <taxon>Vitrella</taxon>
    </lineage>
</organism>
<feature type="compositionally biased region" description="Gly residues" evidence="3">
    <location>
        <begin position="82"/>
        <end position="101"/>
    </location>
</feature>
<feature type="region of interest" description="Disordered" evidence="3">
    <location>
        <begin position="224"/>
        <end position="268"/>
    </location>
</feature>
<proteinExistence type="predicted"/>
<feature type="compositionally biased region" description="Pro residues" evidence="3">
    <location>
        <begin position="775"/>
        <end position="784"/>
    </location>
</feature>
<dbReference type="PANTHER" id="PTHR13037">
    <property type="entry name" value="FORMIN"/>
    <property type="match status" value="1"/>
</dbReference>
<evidence type="ECO:0000256" key="3">
    <source>
        <dbReference type="SAM" id="MobiDB-lite"/>
    </source>
</evidence>
<gene>
    <name evidence="4" type="ORF">Vbra_17504</name>
</gene>
<accession>A0A0G4GDN8</accession>
<evidence type="ECO:0000313" key="4">
    <source>
        <dbReference type="EMBL" id="CEM27528.1"/>
    </source>
</evidence>
<feature type="coiled-coil region" evidence="2">
    <location>
        <begin position="173"/>
        <end position="200"/>
    </location>
</feature>
<name>A0A0G4GDN8_VITBC</name>
<feature type="compositionally biased region" description="Pro residues" evidence="3">
    <location>
        <begin position="803"/>
        <end position="816"/>
    </location>
</feature>
<feature type="region of interest" description="Disordered" evidence="3">
    <location>
        <begin position="463"/>
        <end position="482"/>
    </location>
</feature>
<dbReference type="InParanoid" id="A0A0G4GDN8"/>
<feature type="compositionally biased region" description="Low complexity" evidence="3">
    <location>
        <begin position="722"/>
        <end position="733"/>
    </location>
</feature>